<dbReference type="EMBL" id="ASHM01033064">
    <property type="protein sequence ID" value="PNX77860.1"/>
    <property type="molecule type" value="Genomic_DNA"/>
</dbReference>
<feature type="domain" description="Retrotransposon gag" evidence="2">
    <location>
        <begin position="95"/>
        <end position="167"/>
    </location>
</feature>
<dbReference type="Pfam" id="PF03732">
    <property type="entry name" value="Retrotrans_gag"/>
    <property type="match status" value="1"/>
</dbReference>
<gene>
    <name evidence="5" type="ORF">L195_g033831</name>
</gene>
<dbReference type="InterPro" id="IPR029472">
    <property type="entry name" value="Copia-like_N"/>
</dbReference>
<comment type="caution">
    <text evidence="5">The sequence shown here is derived from an EMBL/GenBank/DDBJ whole genome shotgun (WGS) entry which is preliminary data.</text>
</comment>
<evidence type="ECO:0000313" key="6">
    <source>
        <dbReference type="Proteomes" id="UP000236291"/>
    </source>
</evidence>
<feature type="domain" description="Retrovirus-related Pol polyprotein from transposon TNT 1-94-like beta-barrel" evidence="4">
    <location>
        <begin position="396"/>
        <end position="468"/>
    </location>
</feature>
<feature type="region of interest" description="Disordered" evidence="1">
    <location>
        <begin position="1"/>
        <end position="27"/>
    </location>
</feature>
<dbReference type="PANTHER" id="PTHR37610">
    <property type="entry name" value="CCHC-TYPE DOMAIN-CONTAINING PROTEIN"/>
    <property type="match status" value="1"/>
</dbReference>
<feature type="region of interest" description="Disordered" evidence="1">
    <location>
        <begin position="308"/>
        <end position="330"/>
    </location>
</feature>
<reference evidence="5 6" key="2">
    <citation type="journal article" date="2017" name="Front. Plant Sci.">
        <title>Gene Classification and Mining of Molecular Markers Useful in Red Clover (Trifolium pratense) Breeding.</title>
        <authorList>
            <person name="Istvanek J."/>
            <person name="Dluhosova J."/>
            <person name="Dluhos P."/>
            <person name="Patkova L."/>
            <person name="Nedelnik J."/>
            <person name="Repkova J."/>
        </authorList>
    </citation>
    <scope>NUCLEOTIDE SEQUENCE [LARGE SCALE GENOMIC DNA]</scope>
    <source>
        <strain evidence="6">cv. Tatra</strain>
        <tissue evidence="5">Young leaves</tissue>
    </source>
</reference>
<feature type="compositionally biased region" description="Polar residues" evidence="1">
    <location>
        <begin position="309"/>
        <end position="323"/>
    </location>
</feature>
<proteinExistence type="predicted"/>
<evidence type="ECO:0000313" key="5">
    <source>
        <dbReference type="EMBL" id="PNX77860.1"/>
    </source>
</evidence>
<dbReference type="InterPro" id="IPR054722">
    <property type="entry name" value="PolX-like_BBD"/>
</dbReference>
<evidence type="ECO:0000259" key="4">
    <source>
        <dbReference type="Pfam" id="PF22936"/>
    </source>
</evidence>
<dbReference type="Pfam" id="PF22936">
    <property type="entry name" value="Pol_BBD"/>
    <property type="match status" value="1"/>
</dbReference>
<dbReference type="ExpressionAtlas" id="A0A2K3LH57">
    <property type="expression patterns" value="baseline"/>
</dbReference>
<sequence>MARNAIAGGAAPPVQPPQDPSQIPGNVYHVHPSDGPASVSIKPVLTHCNYHAWARSMRRALGAKNKFDFVDGTIPIPDQFDPSFKAWSRCNMIVHSWIMNSVEDSIAQSIVYLENAIDVWNELKERFSRGDFIRISELQVEIYSLKQGSRSVSEFFTALKVLWEELEAYLPVPVCNCPRKCVCVTGIGNARSQHDLLRAIRFLTGLNDTYDLVRSQILLMDPLPAINKIFSMVIQYERQFAPVNIGSDLEDSKVLVNASDARRGQGRGKGSYGNGYGSKKRVCTYCGKDNHIVDNCYKKHGFPPGFGRNNATNSVNTEDSAPANNEDVGNTKDIESFGLTKAQYEKLVNLLQTTTLPSTSAQANGASTSGTAGNIQHSNVYSCITCSLSSIAHNSWIIDSGASDHICSNIALFDDYHAITPIQVKMPNGSVAYAKIAGSVKLSENFSIHNVLLVPEFSLNLLSVPRITLNLHCFVLFDGMYCWIQERKSLKMIGSGELIDGLYYLTTKLKPQPHTANIPSIHLPMSQPSTSAVNMSSIHSHLPEIHIPKQALWHFRLGHLSNSRLLLMQATFPFVSLDKNS</sequence>
<accession>A0A2K3LH57</accession>
<feature type="non-terminal residue" evidence="5">
    <location>
        <position position="581"/>
    </location>
</feature>
<evidence type="ECO:0000259" key="3">
    <source>
        <dbReference type="Pfam" id="PF14244"/>
    </source>
</evidence>
<organism evidence="5 6">
    <name type="scientific">Trifolium pratense</name>
    <name type="common">Red clover</name>
    <dbReference type="NCBI Taxonomy" id="57577"/>
    <lineage>
        <taxon>Eukaryota</taxon>
        <taxon>Viridiplantae</taxon>
        <taxon>Streptophyta</taxon>
        <taxon>Embryophyta</taxon>
        <taxon>Tracheophyta</taxon>
        <taxon>Spermatophyta</taxon>
        <taxon>Magnoliopsida</taxon>
        <taxon>eudicotyledons</taxon>
        <taxon>Gunneridae</taxon>
        <taxon>Pentapetalae</taxon>
        <taxon>rosids</taxon>
        <taxon>fabids</taxon>
        <taxon>Fabales</taxon>
        <taxon>Fabaceae</taxon>
        <taxon>Papilionoideae</taxon>
        <taxon>50 kb inversion clade</taxon>
        <taxon>NPAAA clade</taxon>
        <taxon>Hologalegina</taxon>
        <taxon>IRL clade</taxon>
        <taxon>Trifolieae</taxon>
        <taxon>Trifolium</taxon>
    </lineage>
</organism>
<dbReference type="AlphaFoldDB" id="A0A2K3LH57"/>
<reference evidence="5 6" key="1">
    <citation type="journal article" date="2014" name="Am. J. Bot.">
        <title>Genome assembly and annotation for red clover (Trifolium pratense; Fabaceae).</title>
        <authorList>
            <person name="Istvanek J."/>
            <person name="Jaros M."/>
            <person name="Krenek A."/>
            <person name="Repkova J."/>
        </authorList>
    </citation>
    <scope>NUCLEOTIDE SEQUENCE [LARGE SCALE GENOMIC DNA]</scope>
    <source>
        <strain evidence="6">cv. Tatra</strain>
        <tissue evidence="5">Young leaves</tissue>
    </source>
</reference>
<feature type="domain" description="Retrotransposon Copia-like N-terminal" evidence="3">
    <location>
        <begin position="31"/>
        <end position="77"/>
    </location>
</feature>
<dbReference type="Pfam" id="PF14244">
    <property type="entry name" value="Retrotran_gag_3"/>
    <property type="match status" value="1"/>
</dbReference>
<name>A0A2K3LH57_TRIPR</name>
<evidence type="ECO:0000256" key="1">
    <source>
        <dbReference type="SAM" id="MobiDB-lite"/>
    </source>
</evidence>
<evidence type="ECO:0000259" key="2">
    <source>
        <dbReference type="Pfam" id="PF03732"/>
    </source>
</evidence>
<dbReference type="PANTHER" id="PTHR37610:SF55">
    <property type="entry name" value="RETROTRANSPOSON COPIA-LIKE N-TERMINAL DOMAIN-CONTAINING PROTEIN"/>
    <property type="match status" value="1"/>
</dbReference>
<protein>
    <submittedName>
        <fullName evidence="5">Retrovirus-related Pol polyprotein from transposon TNT 1-94</fullName>
    </submittedName>
</protein>
<dbReference type="InterPro" id="IPR005162">
    <property type="entry name" value="Retrotrans_gag_dom"/>
</dbReference>
<dbReference type="Proteomes" id="UP000236291">
    <property type="component" value="Unassembled WGS sequence"/>
</dbReference>